<name>A0A1G8TDT5_9RHOB</name>
<evidence type="ECO:0000259" key="4">
    <source>
        <dbReference type="Pfam" id="PF00294"/>
    </source>
</evidence>
<dbReference type="InterPro" id="IPR029056">
    <property type="entry name" value="Ribokinase-like"/>
</dbReference>
<accession>A0A1G8TDT5</accession>
<keyword evidence="1" id="KW-0808">Transferase</keyword>
<dbReference type="STRING" id="555512.SAMN04487993_102936"/>
<dbReference type="Proteomes" id="UP000199093">
    <property type="component" value="Unassembled WGS sequence"/>
</dbReference>
<dbReference type="GO" id="GO:0006796">
    <property type="term" value="P:phosphate-containing compound metabolic process"/>
    <property type="evidence" value="ECO:0007669"/>
    <property type="project" value="UniProtKB-ARBA"/>
</dbReference>
<proteinExistence type="predicted"/>
<protein>
    <submittedName>
        <fullName evidence="5">Sugar or nucleoside kinase, ribokinase family</fullName>
    </submittedName>
</protein>
<evidence type="ECO:0000256" key="2">
    <source>
        <dbReference type="ARBA" id="ARBA00022777"/>
    </source>
</evidence>
<evidence type="ECO:0000313" key="5">
    <source>
        <dbReference type="EMBL" id="SDJ39736.1"/>
    </source>
</evidence>
<dbReference type="GO" id="GO:0016301">
    <property type="term" value="F:kinase activity"/>
    <property type="evidence" value="ECO:0007669"/>
    <property type="project" value="UniProtKB-KW"/>
</dbReference>
<dbReference type="InterPro" id="IPR011611">
    <property type="entry name" value="PfkB_dom"/>
</dbReference>
<dbReference type="Pfam" id="PF00294">
    <property type="entry name" value="PfkB"/>
    <property type="match status" value="1"/>
</dbReference>
<feature type="region of interest" description="Disordered" evidence="3">
    <location>
        <begin position="288"/>
        <end position="309"/>
    </location>
</feature>
<reference evidence="5 6" key="1">
    <citation type="submission" date="2016-10" db="EMBL/GenBank/DDBJ databases">
        <authorList>
            <person name="de Groot N.N."/>
        </authorList>
    </citation>
    <scope>NUCLEOTIDE SEQUENCE [LARGE SCALE GENOMIC DNA]</scope>
    <source>
        <strain evidence="5 6">DSM 26424</strain>
    </source>
</reference>
<evidence type="ECO:0000313" key="6">
    <source>
        <dbReference type="Proteomes" id="UP000199093"/>
    </source>
</evidence>
<dbReference type="PRINTS" id="PR00990">
    <property type="entry name" value="RIBOKINASE"/>
</dbReference>
<dbReference type="PANTHER" id="PTHR10584">
    <property type="entry name" value="SUGAR KINASE"/>
    <property type="match status" value="1"/>
</dbReference>
<sequence>MRPLDCLSFGSAGFDLLVEVAGLPASDTRIPASGYAAGGGGPAATASTALARLGARAGLVTAVGDDRIGDLILAELADDGIDLSGAQRLPGVPSTVASVMIEPSGARAMAVYGGCINAIRLHEIELDRIDSARAVLTDGNNPALVRHVAPAARARGVPVLLDGGNIDGRVLPELLRDVDIYIPDIASARRQLPGVTDPLELAQAFAAMGPETVCITLGEAGSLALRGDEIVSVGPLRDIAVRDTTGAGDNFHGAFQFGLLESWPLHRILAFSNAFAALTTRSVGGRSAIPTRDEAERHARSLSATERTT</sequence>
<organism evidence="5 6">
    <name type="scientific">Salipiger marinus</name>
    <dbReference type="NCBI Taxonomy" id="555512"/>
    <lineage>
        <taxon>Bacteria</taxon>
        <taxon>Pseudomonadati</taxon>
        <taxon>Pseudomonadota</taxon>
        <taxon>Alphaproteobacteria</taxon>
        <taxon>Rhodobacterales</taxon>
        <taxon>Roseobacteraceae</taxon>
        <taxon>Salipiger</taxon>
    </lineage>
</organism>
<dbReference type="RefSeq" id="WP_165616915.1">
    <property type="nucleotide sequence ID" value="NZ_FNEJ01000029.1"/>
</dbReference>
<dbReference type="AlphaFoldDB" id="A0A1G8TDT5"/>
<dbReference type="SUPFAM" id="SSF53613">
    <property type="entry name" value="Ribokinase-like"/>
    <property type="match status" value="1"/>
</dbReference>
<gene>
    <name evidence="5" type="ORF">SAMN04487993_102936</name>
</gene>
<dbReference type="EMBL" id="FNEJ01000029">
    <property type="protein sequence ID" value="SDJ39736.1"/>
    <property type="molecule type" value="Genomic_DNA"/>
</dbReference>
<dbReference type="InterPro" id="IPR002139">
    <property type="entry name" value="Ribo/fructo_kinase"/>
</dbReference>
<evidence type="ECO:0000256" key="3">
    <source>
        <dbReference type="SAM" id="MobiDB-lite"/>
    </source>
</evidence>
<feature type="domain" description="Carbohydrate kinase PfkB" evidence="4">
    <location>
        <begin position="6"/>
        <end position="291"/>
    </location>
</feature>
<keyword evidence="2 5" id="KW-0418">Kinase</keyword>
<keyword evidence="6" id="KW-1185">Reference proteome</keyword>
<evidence type="ECO:0000256" key="1">
    <source>
        <dbReference type="ARBA" id="ARBA00022679"/>
    </source>
</evidence>
<dbReference type="PANTHER" id="PTHR10584:SF166">
    <property type="entry name" value="RIBOKINASE"/>
    <property type="match status" value="1"/>
</dbReference>
<dbReference type="Gene3D" id="3.40.1190.20">
    <property type="match status" value="1"/>
</dbReference>